<sequence length="599" mass="63676">MNDNGAVIALLFCGVDDDMKDTLSEALMLAAAAAALQNEASQTKLLISQPIPAEGGKGVQLQALHRPEPLNVRSFHQACLKLRPASQYADEQFTTELERALLLTLKFINGQLGHGMAKASEATIHVLARPLLTWTEDLKAIIEAAAEAGMGIFFHTMRDSTKTVALPENLLDFGERILPHENAHFAAISSDAAAIRALVQSWLWPLWALPAVHLELHFQHIIAGATRLPCRAVKSLQPISWTSQRLLTCPCHGLPMRPGDFSGVSKCPVSDTLLRTADCIADSSYVHVSDTCLLRLGKGAARPQDASVGPPDMRFTALTRAKIADIHEPLLHGVCHALIPAELDGLPEESVLSGLAELLYEADEALIARALFDLDTATATSVPLFYALLPASSGSSFWLLARRVACEEELLAGNLQVQANSGRAGDAAKQAAQKLLGHLKCRAFSPMDLHNDFPNLLRKLVDVSIPLPEELLQAKKAPAGQLGSKQLQGTLGRQAPEPGDKKQSAAPSAKQLAAAQVPPEADKKPPARRTRAGAAGSGAKGGSGGAASSRGVKKQGHAATKTSPASPKRKAALHLEVPAPNKEAGEDSTKKKILMPSLT</sequence>
<dbReference type="EMBL" id="CAUYUE010000003">
    <property type="protein sequence ID" value="CAK0749058.1"/>
    <property type="molecule type" value="Genomic_DNA"/>
</dbReference>
<protein>
    <submittedName>
        <fullName evidence="2">Uncharacterized protein</fullName>
    </submittedName>
</protein>
<comment type="caution">
    <text evidence="2">The sequence shown here is derived from an EMBL/GenBank/DDBJ whole genome shotgun (WGS) entry which is preliminary data.</text>
</comment>
<evidence type="ECO:0000313" key="2">
    <source>
        <dbReference type="EMBL" id="CAK0749058.1"/>
    </source>
</evidence>
<proteinExistence type="predicted"/>
<accession>A0AAV1HXA6</accession>
<evidence type="ECO:0000256" key="1">
    <source>
        <dbReference type="SAM" id="MobiDB-lite"/>
    </source>
</evidence>
<evidence type="ECO:0000313" key="3">
    <source>
        <dbReference type="Proteomes" id="UP001314263"/>
    </source>
</evidence>
<name>A0AAV1HXA6_9CHLO</name>
<feature type="compositionally biased region" description="Gly residues" evidence="1">
    <location>
        <begin position="535"/>
        <end position="545"/>
    </location>
</feature>
<dbReference type="AlphaFoldDB" id="A0AAV1HXA6"/>
<keyword evidence="3" id="KW-1185">Reference proteome</keyword>
<organism evidence="2 3">
    <name type="scientific">Coccomyxa viridis</name>
    <dbReference type="NCBI Taxonomy" id="1274662"/>
    <lineage>
        <taxon>Eukaryota</taxon>
        <taxon>Viridiplantae</taxon>
        <taxon>Chlorophyta</taxon>
        <taxon>core chlorophytes</taxon>
        <taxon>Trebouxiophyceae</taxon>
        <taxon>Trebouxiophyceae incertae sedis</taxon>
        <taxon>Coccomyxaceae</taxon>
        <taxon>Coccomyxa</taxon>
    </lineage>
</organism>
<dbReference type="Proteomes" id="UP001314263">
    <property type="component" value="Unassembled WGS sequence"/>
</dbReference>
<dbReference type="PANTHER" id="PTHR38390:SF2">
    <property type="entry name" value="OS01G0103900 PROTEIN"/>
    <property type="match status" value="1"/>
</dbReference>
<reference evidence="2 3" key="1">
    <citation type="submission" date="2023-10" db="EMBL/GenBank/DDBJ databases">
        <authorList>
            <person name="Maclean D."/>
            <person name="Macfadyen A."/>
        </authorList>
    </citation>
    <scope>NUCLEOTIDE SEQUENCE [LARGE SCALE GENOMIC DNA]</scope>
</reference>
<dbReference type="PANTHER" id="PTHR38390">
    <property type="entry name" value="OS01G0103900 PROTEIN"/>
    <property type="match status" value="1"/>
</dbReference>
<feature type="region of interest" description="Disordered" evidence="1">
    <location>
        <begin position="490"/>
        <end position="599"/>
    </location>
</feature>
<gene>
    <name evidence="2" type="ORF">CVIRNUC_001881</name>
</gene>
<feature type="compositionally biased region" description="Low complexity" evidence="1">
    <location>
        <begin position="504"/>
        <end position="516"/>
    </location>
</feature>